<feature type="region of interest" description="Disordered" evidence="1">
    <location>
        <begin position="1"/>
        <end position="35"/>
    </location>
</feature>
<accession>A0A8R1EIN5</accession>
<name>A0A8R1EIN5_CAEJA</name>
<dbReference type="Proteomes" id="UP000005237">
    <property type="component" value="Unassembled WGS sequence"/>
</dbReference>
<evidence type="ECO:0000313" key="2">
    <source>
        <dbReference type="EnsemblMetazoa" id="CJA36634.1"/>
    </source>
</evidence>
<proteinExistence type="predicted"/>
<feature type="compositionally biased region" description="Gly residues" evidence="1">
    <location>
        <begin position="17"/>
        <end position="28"/>
    </location>
</feature>
<feature type="compositionally biased region" description="Basic and acidic residues" evidence="1">
    <location>
        <begin position="1"/>
        <end position="10"/>
    </location>
</feature>
<protein>
    <submittedName>
        <fullName evidence="2">Uncharacterized protein</fullName>
    </submittedName>
</protein>
<keyword evidence="3" id="KW-1185">Reference proteome</keyword>
<organism evidence="2 3">
    <name type="scientific">Caenorhabditis japonica</name>
    <dbReference type="NCBI Taxonomy" id="281687"/>
    <lineage>
        <taxon>Eukaryota</taxon>
        <taxon>Metazoa</taxon>
        <taxon>Ecdysozoa</taxon>
        <taxon>Nematoda</taxon>
        <taxon>Chromadorea</taxon>
        <taxon>Rhabditida</taxon>
        <taxon>Rhabditina</taxon>
        <taxon>Rhabditomorpha</taxon>
        <taxon>Rhabditoidea</taxon>
        <taxon>Rhabditidae</taxon>
        <taxon>Peloderinae</taxon>
        <taxon>Caenorhabditis</taxon>
    </lineage>
</organism>
<evidence type="ECO:0000256" key="1">
    <source>
        <dbReference type="SAM" id="MobiDB-lite"/>
    </source>
</evidence>
<reference evidence="2" key="2">
    <citation type="submission" date="2022-06" db="UniProtKB">
        <authorList>
            <consortium name="EnsemblMetazoa"/>
        </authorList>
    </citation>
    <scope>IDENTIFICATION</scope>
    <source>
        <strain evidence="2">DF5081</strain>
    </source>
</reference>
<dbReference type="AlphaFoldDB" id="A0A8R1EIN5"/>
<evidence type="ECO:0000313" key="3">
    <source>
        <dbReference type="Proteomes" id="UP000005237"/>
    </source>
</evidence>
<sequence>MKEEEKEKTRTTKRSGRGVGGQAGGSKTGRGRGKEKWLKHVMVAVEEAVKHCPTLVAGDDQNRRNNKKSIN</sequence>
<dbReference type="EnsemblMetazoa" id="CJA36634.1">
    <property type="protein sequence ID" value="CJA36634.1"/>
    <property type="gene ID" value="WBGene00212481"/>
</dbReference>
<reference evidence="3" key="1">
    <citation type="submission" date="2010-08" db="EMBL/GenBank/DDBJ databases">
        <authorList>
            <consortium name="Caenorhabditis japonica Sequencing Consortium"/>
            <person name="Wilson R.K."/>
        </authorList>
    </citation>
    <scope>NUCLEOTIDE SEQUENCE [LARGE SCALE GENOMIC DNA]</scope>
    <source>
        <strain evidence="3">DF5081</strain>
    </source>
</reference>